<name>A0A8J5VMT2_ZIZPA</name>
<gene>
    <name evidence="2" type="ORF">GUJ93_ZPchr0001g31253</name>
</gene>
<keyword evidence="3" id="KW-1185">Reference proteome</keyword>
<protein>
    <submittedName>
        <fullName evidence="2">Uncharacterized protein</fullName>
    </submittedName>
</protein>
<sequence>MVIGGGGPPCRCQTGVHGLGVRSIKSIYGHTAFTTQDTGCTTLAQRFTTQAHTLAHGFTTQAHRVHHVGRLVSSSSESPGERAGEGRRGTPQNPRRENPWRPSPARRRARPAAPSYDSLAVDASPLHDARGGAPASSRTVSPGRHARGDWFK</sequence>
<accession>A0A8J5VMT2</accession>
<dbReference type="AlphaFoldDB" id="A0A8J5VMT2"/>
<dbReference type="EMBL" id="JAAALK010000288">
    <property type="protein sequence ID" value="KAG8053854.1"/>
    <property type="molecule type" value="Genomic_DNA"/>
</dbReference>
<dbReference type="Proteomes" id="UP000729402">
    <property type="component" value="Unassembled WGS sequence"/>
</dbReference>
<reference evidence="2" key="2">
    <citation type="submission" date="2021-02" db="EMBL/GenBank/DDBJ databases">
        <authorList>
            <person name="Kimball J.A."/>
            <person name="Haas M.W."/>
            <person name="Macchietto M."/>
            <person name="Kono T."/>
            <person name="Duquette J."/>
            <person name="Shao M."/>
        </authorList>
    </citation>
    <scope>NUCLEOTIDE SEQUENCE</scope>
    <source>
        <tissue evidence="2">Fresh leaf tissue</tissue>
    </source>
</reference>
<evidence type="ECO:0000256" key="1">
    <source>
        <dbReference type="SAM" id="MobiDB-lite"/>
    </source>
</evidence>
<evidence type="ECO:0000313" key="2">
    <source>
        <dbReference type="EMBL" id="KAG8053853.1"/>
    </source>
</evidence>
<reference evidence="2" key="1">
    <citation type="journal article" date="2021" name="bioRxiv">
        <title>Whole Genome Assembly and Annotation of Northern Wild Rice, Zizania palustris L., Supports a Whole Genome Duplication in the Zizania Genus.</title>
        <authorList>
            <person name="Haas M."/>
            <person name="Kono T."/>
            <person name="Macchietto M."/>
            <person name="Millas R."/>
            <person name="McGilp L."/>
            <person name="Shao M."/>
            <person name="Duquette J."/>
            <person name="Hirsch C.N."/>
            <person name="Kimball J."/>
        </authorList>
    </citation>
    <scope>NUCLEOTIDE SEQUENCE</scope>
    <source>
        <tissue evidence="2">Fresh leaf tissue</tissue>
    </source>
</reference>
<evidence type="ECO:0000313" key="3">
    <source>
        <dbReference type="Proteomes" id="UP000729402"/>
    </source>
</evidence>
<organism evidence="2 3">
    <name type="scientific">Zizania palustris</name>
    <name type="common">Northern wild rice</name>
    <dbReference type="NCBI Taxonomy" id="103762"/>
    <lineage>
        <taxon>Eukaryota</taxon>
        <taxon>Viridiplantae</taxon>
        <taxon>Streptophyta</taxon>
        <taxon>Embryophyta</taxon>
        <taxon>Tracheophyta</taxon>
        <taxon>Spermatophyta</taxon>
        <taxon>Magnoliopsida</taxon>
        <taxon>Liliopsida</taxon>
        <taxon>Poales</taxon>
        <taxon>Poaceae</taxon>
        <taxon>BOP clade</taxon>
        <taxon>Oryzoideae</taxon>
        <taxon>Oryzeae</taxon>
        <taxon>Zizaniinae</taxon>
        <taxon>Zizania</taxon>
    </lineage>
</organism>
<feature type="compositionally biased region" description="Basic and acidic residues" evidence="1">
    <location>
        <begin position="79"/>
        <end position="99"/>
    </location>
</feature>
<proteinExistence type="predicted"/>
<dbReference type="EMBL" id="JAAALK010000288">
    <property type="protein sequence ID" value="KAG8053853.1"/>
    <property type="molecule type" value="Genomic_DNA"/>
</dbReference>
<feature type="region of interest" description="Disordered" evidence="1">
    <location>
        <begin position="68"/>
        <end position="152"/>
    </location>
</feature>
<comment type="caution">
    <text evidence="2">The sequence shown here is derived from an EMBL/GenBank/DDBJ whole genome shotgun (WGS) entry which is preliminary data.</text>
</comment>